<sequence length="1058" mass="117336">MSDLFHAENSEAVYLHKNLFSRPCSRLEAKCLIKNYLKVPYDLVNALNNAGLTRIGHLRGKTEQYLRETIPVSHKRIALLIEQLDKKSIAFPVSFEYMESDCPESFFSTFVDSAFFPQSLTAAPLNNREIAISASALAKLKAIGITSINDLVGIPDEFLLTQGHIGQSTLEKVKVRITRYAVNRGIADPVKLERGYKEAAQIQALVEKSQSGNERNCHGVSFDTQHGFKSAQPLEAPTTLANWLAEKTSAQDFATSIGITEVSASRTMGEIALEDIRDDNAASLSIIPSEQAEALKILLAENAARTSQAIPPCLASIPFDLLSRIALPEATSIGNATFAEVIDRSKHSLGLSYACELLGKFLSEQYALTAEAQTTDQLVNQVLLDSSPHLCDTHVYIYKQRHGLAGKKQTLQQIADTEGVTRERVRQIAKKIEDSLDMESESRLIIPRVLLVAAALDAQRNPIDFQHIYSAEGFLDDPFTLATFVPDVEIHGKDITIAEKRDRCFHCEKLRDVLEGVCNSEELITQDELIESVGCDQCAALSLPSPSCIRKSANLEAIDGYVGPASNPVIRSLKHPQSDRAAIASILYQSKTPLNYDSILALFKEKTGRTLTKPRAMSHFGSIKGSLLWGRGTYLHERFAPNPASLIDEVENRVMELFRENGVPILGVGGVFELFKTRLIDSGVPNEQALYSLIRLHDYNELRLQEYPWICLDEEIGDRTSFAKFFYSVLAKNNGFITNAHAEAIATRAMAQSFALSGLAEYSPFLINANGGWYDIEAAHFDLKGVAQLATEVAANMKDSDIVSAEKVFEDHKERCHTLGVKSFDILYYLVDMLEDDLPIEATRKPHFVKSQHKGVSVRSFVRRYIQDANKPVTHLEIVEEFCVHRGIKERSLSPALFLSDDIVAVGDDVYWSKAAMGLDEAYLQRFDNVIAESIASCKKVAGLFFPIDSSASHLATLDSPIGTTWNSRLIATVFSESPTYRLFGEADSCVIDLSANPEITTTERFYVALLNNEFMGWSSFDAFAEYCKTYGIRKQLTPEFFDAFDAIEADAACIQVV</sequence>
<dbReference type="AlphaFoldDB" id="A0A4Q2K3Q8"/>
<evidence type="ECO:0000313" key="2">
    <source>
        <dbReference type="Proteomes" id="UP000293345"/>
    </source>
</evidence>
<dbReference type="RefSeq" id="WP_129425395.1">
    <property type="nucleotide sequence ID" value="NZ_SDPW01000001.1"/>
</dbReference>
<dbReference type="Proteomes" id="UP000293345">
    <property type="component" value="Unassembled WGS sequence"/>
</dbReference>
<protein>
    <recommendedName>
        <fullName evidence="3">RNA polymerase sigma-70 region 4 domain-containing protein</fullName>
    </recommendedName>
</protein>
<dbReference type="SUPFAM" id="SSF47789">
    <property type="entry name" value="C-terminal domain of RNA polymerase alpha subunit"/>
    <property type="match status" value="1"/>
</dbReference>
<dbReference type="Gene3D" id="1.10.10.10">
    <property type="entry name" value="Winged helix-like DNA-binding domain superfamily/Winged helix DNA-binding domain"/>
    <property type="match status" value="1"/>
</dbReference>
<accession>A0A4Q2K3Q8</accession>
<dbReference type="EMBL" id="SDPW01000001">
    <property type="protein sequence ID" value="RXZ54731.1"/>
    <property type="molecule type" value="Genomic_DNA"/>
</dbReference>
<evidence type="ECO:0008006" key="3">
    <source>
        <dbReference type="Google" id="ProtNLM"/>
    </source>
</evidence>
<gene>
    <name evidence="1" type="ORF">ET524_09735</name>
</gene>
<dbReference type="InterPro" id="IPR036388">
    <property type="entry name" value="WH-like_DNA-bd_sf"/>
</dbReference>
<comment type="caution">
    <text evidence="1">The sequence shown here is derived from an EMBL/GenBank/DDBJ whole genome shotgun (WGS) entry which is preliminary data.</text>
</comment>
<organism evidence="1 2">
    <name type="scientific">Senegalimassilia faecalis</name>
    <dbReference type="NCBI Taxonomy" id="2509433"/>
    <lineage>
        <taxon>Bacteria</taxon>
        <taxon>Bacillati</taxon>
        <taxon>Actinomycetota</taxon>
        <taxon>Coriobacteriia</taxon>
        <taxon>Coriobacteriales</taxon>
        <taxon>Coriobacteriaceae</taxon>
        <taxon>Senegalimassilia</taxon>
    </lineage>
</organism>
<keyword evidence="2" id="KW-1185">Reference proteome</keyword>
<proteinExistence type="predicted"/>
<name>A0A4Q2K3Q8_9ACTN</name>
<dbReference type="InterPro" id="IPR013324">
    <property type="entry name" value="RNA_pol_sigma_r3/r4-like"/>
</dbReference>
<evidence type="ECO:0000313" key="1">
    <source>
        <dbReference type="EMBL" id="RXZ54731.1"/>
    </source>
</evidence>
<dbReference type="OrthoDB" id="7052271at2"/>
<reference evidence="1 2" key="1">
    <citation type="submission" date="2019-01" db="EMBL/GenBank/DDBJ databases">
        <title>Senegalimassilia sp. nov. KGMB04484 isolated human feces.</title>
        <authorList>
            <person name="Han K.-I."/>
            <person name="Kim J.-S."/>
            <person name="Lee K.C."/>
            <person name="Suh M.K."/>
            <person name="Eom M.K."/>
            <person name="Lee J.H."/>
            <person name="Park S.-H."/>
            <person name="Kang S.W."/>
            <person name="Park J.-E."/>
            <person name="Oh B.S."/>
            <person name="Yu S.Y."/>
            <person name="Choi S.-H."/>
            <person name="Lee D.H."/>
            <person name="Yoon H."/>
            <person name="Kim B.-Y."/>
            <person name="Lee J.H."/>
            <person name="Lee J.-S."/>
        </authorList>
    </citation>
    <scope>NUCLEOTIDE SEQUENCE [LARGE SCALE GENOMIC DNA]</scope>
    <source>
        <strain evidence="1 2">KGMB04484</strain>
    </source>
</reference>
<dbReference type="SUPFAM" id="SSF88659">
    <property type="entry name" value="Sigma3 and sigma4 domains of RNA polymerase sigma factors"/>
    <property type="match status" value="1"/>
</dbReference>